<protein>
    <submittedName>
        <fullName evidence="1">Uncharacterized protein</fullName>
    </submittedName>
</protein>
<evidence type="ECO:0000313" key="1">
    <source>
        <dbReference type="EMBL" id="KAJ8123097.1"/>
    </source>
</evidence>
<dbReference type="Proteomes" id="UP001153332">
    <property type="component" value="Unassembled WGS sequence"/>
</dbReference>
<name>A0ACC2J6H1_9PEZI</name>
<accession>A0ACC2J6H1</accession>
<gene>
    <name evidence="1" type="ORF">O1611_g9676</name>
</gene>
<dbReference type="EMBL" id="JAPUUL010003411">
    <property type="protein sequence ID" value="KAJ8123097.1"/>
    <property type="molecule type" value="Genomic_DNA"/>
</dbReference>
<reference evidence="1" key="1">
    <citation type="submission" date="2022-12" db="EMBL/GenBank/DDBJ databases">
        <title>Genome Sequence of Lasiodiplodia mahajangana.</title>
        <authorList>
            <person name="Buettner E."/>
        </authorList>
    </citation>
    <scope>NUCLEOTIDE SEQUENCE</scope>
    <source>
        <strain evidence="1">VT137</strain>
    </source>
</reference>
<proteinExistence type="predicted"/>
<organism evidence="1 2">
    <name type="scientific">Lasiodiplodia mahajangana</name>
    <dbReference type="NCBI Taxonomy" id="1108764"/>
    <lineage>
        <taxon>Eukaryota</taxon>
        <taxon>Fungi</taxon>
        <taxon>Dikarya</taxon>
        <taxon>Ascomycota</taxon>
        <taxon>Pezizomycotina</taxon>
        <taxon>Dothideomycetes</taxon>
        <taxon>Dothideomycetes incertae sedis</taxon>
        <taxon>Botryosphaeriales</taxon>
        <taxon>Botryosphaeriaceae</taxon>
        <taxon>Lasiodiplodia</taxon>
    </lineage>
</organism>
<keyword evidence="2" id="KW-1185">Reference proteome</keyword>
<evidence type="ECO:0000313" key="2">
    <source>
        <dbReference type="Proteomes" id="UP001153332"/>
    </source>
</evidence>
<comment type="caution">
    <text evidence="1">The sequence shown here is derived from an EMBL/GenBank/DDBJ whole genome shotgun (WGS) entry which is preliminary data.</text>
</comment>
<sequence>MEELPDYRALYEQERRAREESDRKREESDRKREESDRKREESDRKREEADREREQAKLEAERARQTERETARFNEHLKQELQQQRDQTNPQSLDAYLAQVSRLQAHAVRLLPSRPSGHIPPHVQAASAQSSSSQPTTSGRTDIVKKFYPLRLRRWVAFSDEVQRAGFARIYAALHDGEDENNEKKGLPSRLWVQGDEEMLVGQLPLEALEQEGALNAIRTHDFLKAVLLTPTSKILNQYLNQDKPSENIKKVFFDAAVQSAAGVSQGNSTSSRVPRKVHPDCGVLYMDPNDSLSEAASSVRLIAVGEHKPCHAIRAASVAQMIRGPFPEDFIIRLARQALARRESKSARQSAAAAQESGSGQDVERGREWERESEPTSRPTTPEAEPASSKTKKIDKQTYFAYALTQAYHYMLVSGVEYGYLSNAEVLVFLRIPEDDSGSLYYHVALFPIPSPATAEDAVSFQLPQAVTKAPISSPGRSCG</sequence>